<accession>A0A6A4W6S0</accession>
<feature type="region of interest" description="Disordered" evidence="1">
    <location>
        <begin position="294"/>
        <end position="321"/>
    </location>
</feature>
<evidence type="ECO:0000256" key="1">
    <source>
        <dbReference type="SAM" id="MobiDB-lite"/>
    </source>
</evidence>
<keyword evidence="3" id="KW-1185">Reference proteome</keyword>
<evidence type="ECO:0000313" key="2">
    <source>
        <dbReference type="EMBL" id="KAF0301683.1"/>
    </source>
</evidence>
<dbReference type="EMBL" id="VIIS01001134">
    <property type="protein sequence ID" value="KAF0301683.1"/>
    <property type="molecule type" value="Genomic_DNA"/>
</dbReference>
<dbReference type="Gene3D" id="3.30.900.20">
    <property type="match status" value="1"/>
</dbReference>
<dbReference type="GO" id="GO:0007096">
    <property type="term" value="P:regulation of exit from mitosis"/>
    <property type="evidence" value="ECO:0007669"/>
    <property type="project" value="InterPro"/>
</dbReference>
<dbReference type="Proteomes" id="UP000440578">
    <property type="component" value="Unassembled WGS sequence"/>
</dbReference>
<protein>
    <submittedName>
        <fullName evidence="2">Uncharacterized protein</fullName>
    </submittedName>
</protein>
<organism evidence="2 3">
    <name type="scientific">Amphibalanus amphitrite</name>
    <name type="common">Striped barnacle</name>
    <name type="synonym">Balanus amphitrite</name>
    <dbReference type="NCBI Taxonomy" id="1232801"/>
    <lineage>
        <taxon>Eukaryota</taxon>
        <taxon>Metazoa</taxon>
        <taxon>Ecdysozoa</taxon>
        <taxon>Arthropoda</taxon>
        <taxon>Crustacea</taxon>
        <taxon>Multicrustacea</taxon>
        <taxon>Cirripedia</taxon>
        <taxon>Thoracica</taxon>
        <taxon>Thoracicalcarea</taxon>
        <taxon>Balanomorpha</taxon>
        <taxon>Balanoidea</taxon>
        <taxon>Balanidae</taxon>
        <taxon>Amphibalaninae</taxon>
        <taxon>Amphibalanus</taxon>
    </lineage>
</organism>
<dbReference type="GO" id="GO:0005634">
    <property type="term" value="C:nucleus"/>
    <property type="evidence" value="ECO:0007669"/>
    <property type="project" value="InterPro"/>
</dbReference>
<evidence type="ECO:0000313" key="3">
    <source>
        <dbReference type="Proteomes" id="UP000440578"/>
    </source>
</evidence>
<dbReference type="PANTHER" id="PTHR15681:SF1">
    <property type="entry name" value="MAD2L1-BINDING PROTEIN"/>
    <property type="match status" value="1"/>
</dbReference>
<gene>
    <name evidence="2" type="ORF">FJT64_026056</name>
</gene>
<dbReference type="AlphaFoldDB" id="A0A6A4W6S0"/>
<reference evidence="2 3" key="1">
    <citation type="submission" date="2019-07" db="EMBL/GenBank/DDBJ databases">
        <title>Draft genome assembly of a fouling barnacle, Amphibalanus amphitrite (Darwin, 1854): The first reference genome for Thecostraca.</title>
        <authorList>
            <person name="Kim W."/>
        </authorList>
    </citation>
    <scope>NUCLEOTIDE SEQUENCE [LARGE SCALE GENOMIC DNA]</scope>
    <source>
        <strain evidence="2">SNU_AA5</strain>
        <tissue evidence="2">Soma without cirri and trophi</tissue>
    </source>
</reference>
<proteinExistence type="predicted"/>
<dbReference type="PANTHER" id="PTHR15681">
    <property type="entry name" value="MAD2L1-BINDING PROTEIN"/>
    <property type="match status" value="1"/>
</dbReference>
<comment type="caution">
    <text evidence="2">The sequence shown here is derived from an EMBL/GenBank/DDBJ whole genome shotgun (WGS) entry which is preliminary data.</text>
</comment>
<dbReference type="OrthoDB" id="6358883at2759"/>
<name>A0A6A4W6S0_AMPAM</name>
<dbReference type="InterPro" id="IPR009511">
    <property type="entry name" value="MAD1/Cdc20-bound-Mad2-bd"/>
</dbReference>
<dbReference type="InterPro" id="IPR053729">
    <property type="entry name" value="MAD2L1BP_domain_sf"/>
</dbReference>
<sequence length="387" mass="42332">MDTSIELDGVLTRACTKHLIFSFIKYLLYQRGQIPFQFDSLRKYAGRAAYEVEPDLNLLHELKDEDWCSDAEGVRRHQQLLRQNLMQARHARRRLKRDERLQKRIKMFLTKYDECDQQLSDALDSCSWPDGVRVALLLGSSAVSPKEVYVLHFPAIAAQFDRHPRCLQHQRGARQLFRTLVTCSPLLELTSRQLAPTNLHVLLRTAPGGGGDTPLVPRPAQTFRRGTVIHIRLQHGARALAESVPPSPVAVSPCCGRAAPRRLQACCAQFAAEMGLSLLDASLSPAPPVNGLGRRTEVGAGRWPPESPDLSRGDSCSTSSGGCSSAGGGELSYAAPCDWAAGAGSEDGPEPEPEPEPIWCQIPVTLRGFRTPAGAAAAPTDWLATTE</sequence>